<feature type="transmembrane region" description="Helical" evidence="1">
    <location>
        <begin position="21"/>
        <end position="44"/>
    </location>
</feature>
<organism evidence="2 3">
    <name type="scientific">Sphaerosporella brunnea</name>
    <dbReference type="NCBI Taxonomy" id="1250544"/>
    <lineage>
        <taxon>Eukaryota</taxon>
        <taxon>Fungi</taxon>
        <taxon>Dikarya</taxon>
        <taxon>Ascomycota</taxon>
        <taxon>Pezizomycotina</taxon>
        <taxon>Pezizomycetes</taxon>
        <taxon>Pezizales</taxon>
        <taxon>Pyronemataceae</taxon>
        <taxon>Sphaerosporella</taxon>
    </lineage>
</organism>
<protein>
    <submittedName>
        <fullName evidence="2">Uncharacterized protein</fullName>
    </submittedName>
</protein>
<name>A0A5J5EHF5_9PEZI</name>
<keyword evidence="1" id="KW-0472">Membrane</keyword>
<accession>A0A5J5EHF5</accession>
<comment type="caution">
    <text evidence="2">The sequence shown here is derived from an EMBL/GenBank/DDBJ whole genome shotgun (WGS) entry which is preliminary data.</text>
</comment>
<keyword evidence="3" id="KW-1185">Reference proteome</keyword>
<proteinExistence type="predicted"/>
<dbReference type="EMBL" id="VXIS01000305">
    <property type="protein sequence ID" value="KAA8894850.1"/>
    <property type="molecule type" value="Genomic_DNA"/>
</dbReference>
<evidence type="ECO:0000313" key="3">
    <source>
        <dbReference type="Proteomes" id="UP000326924"/>
    </source>
</evidence>
<dbReference type="AlphaFoldDB" id="A0A5J5EHF5"/>
<reference evidence="2 3" key="1">
    <citation type="submission" date="2019-09" db="EMBL/GenBank/DDBJ databases">
        <title>Draft genome of the ectomycorrhizal ascomycete Sphaerosporella brunnea.</title>
        <authorList>
            <consortium name="DOE Joint Genome Institute"/>
            <person name="Benucci G.M."/>
            <person name="Marozzi G."/>
            <person name="Antonielli L."/>
            <person name="Sanchez S."/>
            <person name="Marco P."/>
            <person name="Wang X."/>
            <person name="Falini L.B."/>
            <person name="Barry K."/>
            <person name="Haridas S."/>
            <person name="Lipzen A."/>
            <person name="Labutti K."/>
            <person name="Grigoriev I.V."/>
            <person name="Murat C."/>
            <person name="Martin F."/>
            <person name="Albertini E."/>
            <person name="Donnini D."/>
            <person name="Bonito G."/>
        </authorList>
    </citation>
    <scope>NUCLEOTIDE SEQUENCE [LARGE SCALE GENOMIC DNA]</scope>
    <source>
        <strain evidence="2 3">Sb_GMNB300</strain>
    </source>
</reference>
<evidence type="ECO:0000256" key="1">
    <source>
        <dbReference type="SAM" id="Phobius"/>
    </source>
</evidence>
<dbReference type="InParanoid" id="A0A5J5EHF5"/>
<sequence length="184" mass="20522">MAMDPAFATHRSISFCGATKLLFVLFVAVEGLLSSPFAAAVRLLDMGRKSKVKVLLLRGLNGRGVEPIRKRLARAKAACFASFCVSLEAEAEQLSRSSCRQGARAKLPKKTRYRKQLREHASSPLLLRVAFHPHHPLHPPPPIQLLTPFYSSSRRRPLLFSLLSPLPSAVYPVRNNFFLAGYHH</sequence>
<keyword evidence="1" id="KW-0812">Transmembrane</keyword>
<evidence type="ECO:0000313" key="2">
    <source>
        <dbReference type="EMBL" id="KAA8894850.1"/>
    </source>
</evidence>
<gene>
    <name evidence="2" type="ORF">FN846DRAFT_373397</name>
</gene>
<dbReference type="Proteomes" id="UP000326924">
    <property type="component" value="Unassembled WGS sequence"/>
</dbReference>
<keyword evidence="1" id="KW-1133">Transmembrane helix</keyword>